<dbReference type="Proteomes" id="UP000050488">
    <property type="component" value="Unassembled WGS sequence"/>
</dbReference>
<comment type="caution">
    <text evidence="1">The sequence shown here is derived from an EMBL/GenBank/DDBJ whole genome shotgun (WGS) entry which is preliminary data.</text>
</comment>
<name>A0A0Q1AHJ4_9CORY</name>
<dbReference type="Gene3D" id="2.130.10.10">
    <property type="entry name" value="YVTN repeat-like/Quinoprotein amine dehydrogenase"/>
    <property type="match status" value="1"/>
</dbReference>
<dbReference type="STRING" id="1544413.Clow_01499"/>
<accession>A0A0Q1AHJ4</accession>
<dbReference type="InterPro" id="IPR011044">
    <property type="entry name" value="Quino_amine_DH_bsu"/>
</dbReference>
<organism evidence="1 2">
    <name type="scientific">Corynebacterium lowii</name>
    <dbReference type="NCBI Taxonomy" id="1544413"/>
    <lineage>
        <taxon>Bacteria</taxon>
        <taxon>Bacillati</taxon>
        <taxon>Actinomycetota</taxon>
        <taxon>Actinomycetes</taxon>
        <taxon>Mycobacteriales</taxon>
        <taxon>Corynebacteriaceae</taxon>
        <taxon>Corynebacterium</taxon>
    </lineage>
</organism>
<keyword evidence="2" id="KW-1185">Reference proteome</keyword>
<dbReference type="InterPro" id="IPR015943">
    <property type="entry name" value="WD40/YVTN_repeat-like_dom_sf"/>
</dbReference>
<evidence type="ECO:0000313" key="2">
    <source>
        <dbReference type="Proteomes" id="UP000050488"/>
    </source>
</evidence>
<evidence type="ECO:0000313" key="1">
    <source>
        <dbReference type="EMBL" id="KQB86145.1"/>
    </source>
</evidence>
<evidence type="ECO:0008006" key="3">
    <source>
        <dbReference type="Google" id="ProtNLM"/>
    </source>
</evidence>
<protein>
    <recommendedName>
        <fullName evidence="3">6-pyruvoyl tetrahydrobiopterin synthase</fullName>
    </recommendedName>
</protein>
<reference evidence="1 2" key="1">
    <citation type="submission" date="2015-10" db="EMBL/GenBank/DDBJ databases">
        <title>Corynebacteirum lowii and Corynebacterium oculi species nova, derived from human clinical disease and and emended description of Corynebacterium mastiditis.</title>
        <authorList>
            <person name="Bernard K."/>
            <person name="Pacheco A.L."/>
            <person name="Mcdougall C."/>
            <person name="Burtx T."/>
            <person name="Weibe D."/>
            <person name="Tyler S."/>
            <person name="Olson A.B."/>
            <person name="Cnockaert M."/>
            <person name="Eguchi H."/>
            <person name="Kuwahara T."/>
            <person name="Nakayama-Imaohji H."/>
            <person name="Boudewijins M."/>
            <person name="Van Hoecke F."/>
            <person name="Bernier A.-M."/>
            <person name="Vandamme P."/>
        </authorList>
    </citation>
    <scope>NUCLEOTIDE SEQUENCE [LARGE SCALE GENOMIC DNA]</scope>
    <source>
        <strain evidence="1 2">NML 130206</strain>
    </source>
</reference>
<dbReference type="PATRIC" id="fig|1544413.3.peg.1501"/>
<dbReference type="SUPFAM" id="SSF50969">
    <property type="entry name" value="YVTN repeat-like/Quinoprotein amine dehydrogenase"/>
    <property type="match status" value="1"/>
</dbReference>
<dbReference type="EMBL" id="LKEV01000004">
    <property type="protein sequence ID" value="KQB86145.1"/>
    <property type="molecule type" value="Genomic_DNA"/>
</dbReference>
<sequence length="452" mass="47876">MAEFPYTPQTSVHLAAPGMATMHSDAQSSDATPLPGPGARPWNVSTVDLGGSCPTVLCGSDGFVQVLVTQRIGSELTFLRPKIVVLDPATGAVLGELEIAKGALLGGVYAFLDAADRMVLVDGTNTLMRVAHDPTGSRLWVEERLDLTRFLNRREGDQVVGLVPDWSGRVWVASGQGQVAVVEESTRTLHALSLGEGERIDNSISAAPEGVCVITSRAIYLLDAEPGQAPEVKWRREYDAGSARKPGQLSWGSGASPTFFGPQGSDYVMLSDNADEQEKVQVHRTATGELVGEAGLFTPGASGTENSMIGVGNMIIGASSYGYPYPRYPENAGESVPKEAPFAPGMERWDVVDGGLRNIWKRDDLYSSAVPRLSCPDGLVYTCERRPGALGNGVKIHAVAIDAATGDTVHEQQLPGLVTFFGVDTLQMVGTISPGGVWWQGTIGGVIRIAAA</sequence>
<gene>
    <name evidence="1" type="ORF">Clow_01499</name>
</gene>
<proteinExistence type="predicted"/>
<dbReference type="AlphaFoldDB" id="A0A0Q1AHJ4"/>